<proteinExistence type="predicted"/>
<dbReference type="OrthoDB" id="5950457at2759"/>
<evidence type="ECO:0000313" key="2">
    <source>
        <dbReference type="EMBL" id="CAF1044002.1"/>
    </source>
</evidence>
<comment type="caution">
    <text evidence="2">The sequence shown here is derived from an EMBL/GenBank/DDBJ whole genome shotgun (WGS) entry which is preliminary data.</text>
</comment>
<feature type="non-terminal residue" evidence="2">
    <location>
        <position position="1"/>
    </location>
</feature>
<dbReference type="Proteomes" id="UP000663879">
    <property type="component" value="Unassembled WGS sequence"/>
</dbReference>
<name>A0A814JXU2_9BILA</name>
<keyword evidence="3" id="KW-1185">Reference proteome</keyword>
<gene>
    <name evidence="2" type="ORF">OXX778_LOCUS18492</name>
</gene>
<keyword evidence="1" id="KW-0472">Membrane</keyword>
<evidence type="ECO:0000313" key="3">
    <source>
        <dbReference type="Proteomes" id="UP000663879"/>
    </source>
</evidence>
<dbReference type="AlphaFoldDB" id="A0A814JXU2"/>
<organism evidence="2 3">
    <name type="scientific">Brachionus calyciflorus</name>
    <dbReference type="NCBI Taxonomy" id="104777"/>
    <lineage>
        <taxon>Eukaryota</taxon>
        <taxon>Metazoa</taxon>
        <taxon>Spiralia</taxon>
        <taxon>Gnathifera</taxon>
        <taxon>Rotifera</taxon>
        <taxon>Eurotatoria</taxon>
        <taxon>Monogononta</taxon>
        <taxon>Pseudotrocha</taxon>
        <taxon>Ploima</taxon>
        <taxon>Brachionidae</taxon>
        <taxon>Brachionus</taxon>
    </lineage>
</organism>
<protein>
    <submittedName>
        <fullName evidence="2">Uncharacterized protein</fullName>
    </submittedName>
</protein>
<reference evidence="2" key="1">
    <citation type="submission" date="2021-02" db="EMBL/GenBank/DDBJ databases">
        <authorList>
            <person name="Nowell W R."/>
        </authorList>
    </citation>
    <scope>NUCLEOTIDE SEQUENCE</scope>
    <source>
        <strain evidence="2">Ploen Becks lab</strain>
    </source>
</reference>
<evidence type="ECO:0000256" key="1">
    <source>
        <dbReference type="SAM" id="Phobius"/>
    </source>
</evidence>
<feature type="transmembrane region" description="Helical" evidence="1">
    <location>
        <begin position="395"/>
        <end position="414"/>
    </location>
</feature>
<dbReference type="EMBL" id="CAJNOC010005154">
    <property type="protein sequence ID" value="CAF1044002.1"/>
    <property type="molecule type" value="Genomic_DNA"/>
</dbReference>
<keyword evidence="1" id="KW-0812">Transmembrane</keyword>
<sequence length="415" mass="47659">LLGEINVDSAYYKQLTSSGKITSLASNFFFKKFKVNFGISSSVSETMVNDFESKSQYETFWTQGGRYTTNGGITDWENSILNNIDLAIVEVDGHSIDEVFAQEYFNDISTDILNIIKIHFNNIVDDFYSRNKIVGCMSPYYLSYDNNANFHSPDMCNNNPKENEYYFGGSILIEKPLHDGSEKLFKPNIITQTKYCPLSFKNFSIVVGDRKDFSNRYYKTELIFCASTLPPTKLVYFGGGFSADINNFVTNNRYCSKNFKQLYLEKSDNYICESDIETQDTIRLSVPFGGLIFKNNFVGLNQTTTQRCPSNLERYPIFITQDKYTVYVCSKLKNDQYEVVLLKEPPFIDLLPIFIEYKTTSIPIKHTTTTIPIKQTTTIPIKYTKSIPSNNTNKLTNLFLTKIILNVLIIFVFFN</sequence>
<keyword evidence="1" id="KW-1133">Transmembrane helix</keyword>
<accession>A0A814JXU2</accession>